<dbReference type="SUPFAM" id="SSF51445">
    <property type="entry name" value="(Trans)glycosidases"/>
    <property type="match status" value="1"/>
</dbReference>
<dbReference type="KEGG" id="ntn:D5366_10000"/>
<dbReference type="AlphaFoldDB" id="A0A4Y6VAJ4"/>
<dbReference type="Pfam" id="PF01915">
    <property type="entry name" value="Glyco_hydro_3_C"/>
    <property type="match status" value="1"/>
</dbReference>
<gene>
    <name evidence="6" type="ORF">D5366_10000</name>
</gene>
<evidence type="ECO:0000256" key="3">
    <source>
        <dbReference type="ARBA" id="ARBA00022801"/>
    </source>
</evidence>
<dbReference type="InterPro" id="IPR013783">
    <property type="entry name" value="Ig-like_fold"/>
</dbReference>
<dbReference type="SUPFAM" id="SSF56988">
    <property type="entry name" value="Anthrax protective antigen"/>
    <property type="match status" value="1"/>
</dbReference>
<evidence type="ECO:0000256" key="4">
    <source>
        <dbReference type="SAM" id="SignalP"/>
    </source>
</evidence>
<evidence type="ECO:0000313" key="6">
    <source>
        <dbReference type="EMBL" id="QDH25487.1"/>
    </source>
</evidence>
<dbReference type="SMART" id="SM01217">
    <property type="entry name" value="Fn3_like"/>
    <property type="match status" value="1"/>
</dbReference>
<reference evidence="6 7" key="1">
    <citation type="submission" date="2018-09" db="EMBL/GenBank/DDBJ databases">
        <title>The complete genome sequence of Neokomagataea tanensis NBRC 106556(T).</title>
        <authorList>
            <person name="Chua K.-O."/>
            <person name="See-Too W.-S."/>
            <person name="Hong K.-W."/>
            <person name="Yin W.-F."/>
            <person name="Chan K.-G."/>
        </authorList>
    </citation>
    <scope>NUCLEOTIDE SEQUENCE [LARGE SCALE GENOMIC DNA]</scope>
    <source>
        <strain evidence="7">AH13 \ NBRC 106556</strain>
    </source>
</reference>
<dbReference type="RefSeq" id="WP_141493444.1">
    <property type="nucleotide sequence ID" value="NZ_CP032485.1"/>
</dbReference>
<evidence type="ECO:0000256" key="2">
    <source>
        <dbReference type="ARBA" id="ARBA00022729"/>
    </source>
</evidence>
<dbReference type="GO" id="GO:0009044">
    <property type="term" value="F:xylan 1,4-beta-xylosidase activity"/>
    <property type="evidence" value="ECO:0007669"/>
    <property type="project" value="InterPro"/>
</dbReference>
<proteinExistence type="inferred from homology"/>
<dbReference type="GO" id="GO:0031222">
    <property type="term" value="P:arabinan catabolic process"/>
    <property type="evidence" value="ECO:0007669"/>
    <property type="project" value="TreeGrafter"/>
</dbReference>
<dbReference type="InterPro" id="IPR044993">
    <property type="entry name" value="BXL"/>
</dbReference>
<dbReference type="PROSITE" id="PS51820">
    <property type="entry name" value="PA14"/>
    <property type="match status" value="1"/>
</dbReference>
<dbReference type="Gene3D" id="2.60.40.10">
    <property type="entry name" value="Immunoglobulins"/>
    <property type="match status" value="1"/>
</dbReference>
<dbReference type="OrthoDB" id="9781691at2"/>
<dbReference type="InterPro" id="IPR036962">
    <property type="entry name" value="Glyco_hydro_3_N_sf"/>
</dbReference>
<accession>A0A4Y6VAJ4</accession>
<keyword evidence="2 4" id="KW-0732">Signal</keyword>
<dbReference type="Gene3D" id="3.40.50.1700">
    <property type="entry name" value="Glycoside hydrolase family 3 C-terminal domain"/>
    <property type="match status" value="2"/>
</dbReference>
<feature type="signal peptide" evidence="4">
    <location>
        <begin position="1"/>
        <end position="24"/>
    </location>
</feature>
<dbReference type="InterPro" id="IPR026891">
    <property type="entry name" value="Fn3-like"/>
</dbReference>
<evidence type="ECO:0000313" key="7">
    <source>
        <dbReference type="Proteomes" id="UP000317214"/>
    </source>
</evidence>
<sequence>MKHRISRMLCAALLGSTSLPHAHASTTKPAFLDVSLSPEQRAADLVSRMTLEEKASQLVNQARAIPRLNVPAYDWWNEGLHGVALPGATQFPEPIGLAATFDTNAIRDVATIVSTEMRILNKQANSRKNGASGLFEGRNLFAPNVNIDRDPRWGRGQETYGEDPTLTSSMGVAYIEGLQGTDPHYYRTAAVAKHLAVHSGPEATRRWVDIKASKHDMLDTYLPAFRAAAIDGKAAGLMCAYSSLNGEPDCASQYLLQDQMRGNWHYNGLMVADCDAVTGIYVAHNFTPDQKSATALAVKRGVDSECINYYGKVDGDGDYRPYVDAVRAGYLSEEAIDKAVKRLMVVRIRTGAFDPESLDPYSKIDPKELDSVKHRQFARDVAASSLVLLKNNGILPLSPTRKLKISVVGPLADQTRYMMGNYNGRPSHAVSVLEGLKKAFPQADISYEPGTQFLRNDAVPVPLQFLTHDGKPGLLAHYYVHHNVGDDEVGQTPLTDRMEPTVSLSPATLPKETTGKIDLSVNWDGTLTAPESGFYRLGLEGDGVLQVVVDGQQVAYDDWQGNGMERRLGKIRLEKGEKYKLHVHYAPLAHSIPSAHLIWTRFDDSKTDPKAIANARAADVVIAVVGLTSELEGEQMNIDEPGFHGGDRTSLDLPAPEENLLKDVASTGKPLVVVLANGGAMSVNWANEHAGAIIESWYAGEEGGTAVANTLSGANNPSGRLPITFYKSVDDLPPFGNYFMNNRTYRYYTGTPLFPFGYGLSYTHFEYSNLTLPAAPLTAGESLNVTAKVTNTGKLPGAEVVQLYLSFPKIDGAPLRALRGFKRVWLKPGQSEVVRFSLDARQQSMVTAAGQIIVPNGTYSLSIGGGQPNTTAPVTIGNYEVKGNAQIPE</sequence>
<name>A0A4Y6VAJ4_9PROT</name>
<dbReference type="Pfam" id="PF07691">
    <property type="entry name" value="PA14"/>
    <property type="match status" value="1"/>
</dbReference>
<comment type="similarity">
    <text evidence="1">Belongs to the glycosyl hydrolase 3 family.</text>
</comment>
<dbReference type="InterPro" id="IPR001764">
    <property type="entry name" value="Glyco_hydro_3_N"/>
</dbReference>
<dbReference type="GO" id="GO:0045493">
    <property type="term" value="P:xylan catabolic process"/>
    <property type="evidence" value="ECO:0007669"/>
    <property type="project" value="InterPro"/>
</dbReference>
<keyword evidence="3" id="KW-0378">Hydrolase</keyword>
<dbReference type="Gene3D" id="3.20.20.300">
    <property type="entry name" value="Glycoside hydrolase, family 3, N-terminal domain"/>
    <property type="match status" value="1"/>
</dbReference>
<dbReference type="SUPFAM" id="SSF52279">
    <property type="entry name" value="Beta-D-glucan exohydrolase, C-terminal domain"/>
    <property type="match status" value="1"/>
</dbReference>
<dbReference type="SMART" id="SM00758">
    <property type="entry name" value="PA14"/>
    <property type="match status" value="1"/>
</dbReference>
<dbReference type="InterPro" id="IPR036881">
    <property type="entry name" value="Glyco_hydro_3_C_sf"/>
</dbReference>
<dbReference type="InterPro" id="IPR002772">
    <property type="entry name" value="Glyco_hydro_3_C"/>
</dbReference>
<keyword evidence="7" id="KW-1185">Reference proteome</keyword>
<feature type="domain" description="PA14" evidence="5">
    <location>
        <begin position="469"/>
        <end position="616"/>
    </location>
</feature>
<dbReference type="InterPro" id="IPR011658">
    <property type="entry name" value="PA14_dom"/>
</dbReference>
<protein>
    <submittedName>
        <fullName evidence="6">Beta-glucosidase</fullName>
    </submittedName>
</protein>
<dbReference type="Proteomes" id="UP000317214">
    <property type="component" value="Chromosome"/>
</dbReference>
<dbReference type="InterPro" id="IPR037524">
    <property type="entry name" value="PA14/GLEYA"/>
</dbReference>
<dbReference type="Pfam" id="PF00933">
    <property type="entry name" value="Glyco_hydro_3"/>
    <property type="match status" value="1"/>
</dbReference>
<dbReference type="GO" id="GO:0046556">
    <property type="term" value="F:alpha-L-arabinofuranosidase activity"/>
    <property type="evidence" value="ECO:0007669"/>
    <property type="project" value="TreeGrafter"/>
</dbReference>
<dbReference type="PANTHER" id="PTHR42721">
    <property type="entry name" value="SUGAR HYDROLASE-RELATED"/>
    <property type="match status" value="1"/>
</dbReference>
<feature type="chain" id="PRO_5021302746" evidence="4">
    <location>
        <begin position="25"/>
        <end position="889"/>
    </location>
</feature>
<evidence type="ECO:0000259" key="5">
    <source>
        <dbReference type="PROSITE" id="PS51820"/>
    </source>
</evidence>
<organism evidence="6 7">
    <name type="scientific">Neokomagataea tanensis</name>
    <dbReference type="NCBI Taxonomy" id="661191"/>
    <lineage>
        <taxon>Bacteria</taxon>
        <taxon>Pseudomonadati</taxon>
        <taxon>Pseudomonadota</taxon>
        <taxon>Alphaproteobacteria</taxon>
        <taxon>Acetobacterales</taxon>
        <taxon>Acetobacteraceae</taxon>
        <taxon>Neokomagataea</taxon>
    </lineage>
</organism>
<dbReference type="InterPro" id="IPR017853">
    <property type="entry name" value="GH"/>
</dbReference>
<evidence type="ECO:0000256" key="1">
    <source>
        <dbReference type="ARBA" id="ARBA00005336"/>
    </source>
</evidence>
<dbReference type="PANTHER" id="PTHR42721:SF3">
    <property type="entry name" value="BETA-D-XYLOSIDASE 5-RELATED"/>
    <property type="match status" value="1"/>
</dbReference>
<dbReference type="Pfam" id="PF14310">
    <property type="entry name" value="Fn3-like"/>
    <property type="match status" value="1"/>
</dbReference>
<dbReference type="EMBL" id="CP032485">
    <property type="protein sequence ID" value="QDH25487.1"/>
    <property type="molecule type" value="Genomic_DNA"/>
</dbReference>